<protein>
    <submittedName>
        <fullName evidence="2">Uncharacterized protein</fullName>
    </submittedName>
</protein>
<geneLocation type="plasmid" evidence="2 3">
    <name>unnamed4</name>
</geneLocation>
<dbReference type="AlphaFoldDB" id="A0A1L3ZN15"/>
<proteinExistence type="predicted"/>
<gene>
    <name evidence="2" type="ORF">BMW22_36705</name>
</gene>
<name>A0A1L3ZN15_RHILE</name>
<reference evidence="2 3" key="1">
    <citation type="submission" date="2016-11" db="EMBL/GenBank/DDBJ databases">
        <title>Rhizobium leguminosarum bv. viciae strain Vaf12 isolated from Vavilovia formosa root nodules from Russia, Dagestan.</title>
        <authorList>
            <person name="Kimeklis A."/>
        </authorList>
    </citation>
    <scope>NUCLEOTIDE SEQUENCE [LARGE SCALE GENOMIC DNA]</scope>
    <source>
        <strain evidence="2 3">Vaf-108</strain>
        <plasmid evidence="3">Plasmid unnamed4</plasmid>
    </source>
</reference>
<keyword evidence="1" id="KW-0812">Transmembrane</keyword>
<evidence type="ECO:0000256" key="1">
    <source>
        <dbReference type="SAM" id="Phobius"/>
    </source>
</evidence>
<accession>A0A1L3ZN15</accession>
<keyword evidence="2" id="KW-0614">Plasmid</keyword>
<keyword evidence="1" id="KW-0472">Membrane</keyword>
<dbReference type="Proteomes" id="UP000183050">
    <property type="component" value="Plasmid unnamed4"/>
</dbReference>
<keyword evidence="1" id="KW-1133">Transmembrane helix</keyword>
<sequence>MLRRLRLHSLKYITLIFLDIGATFLRTVTSAMMAGQAPEFRMKSAFIALTDVPYLKRESGHRGACRMHSETPRLCI</sequence>
<organism evidence="2 3">
    <name type="scientific">Rhizobium leguminosarum</name>
    <dbReference type="NCBI Taxonomy" id="384"/>
    <lineage>
        <taxon>Bacteria</taxon>
        <taxon>Pseudomonadati</taxon>
        <taxon>Pseudomonadota</taxon>
        <taxon>Alphaproteobacteria</taxon>
        <taxon>Hyphomicrobiales</taxon>
        <taxon>Rhizobiaceae</taxon>
        <taxon>Rhizobium/Agrobacterium group</taxon>
        <taxon>Rhizobium</taxon>
    </lineage>
</organism>
<dbReference type="EMBL" id="CP018232">
    <property type="protein sequence ID" value="API56960.1"/>
    <property type="molecule type" value="Genomic_DNA"/>
</dbReference>
<evidence type="ECO:0000313" key="3">
    <source>
        <dbReference type="Proteomes" id="UP000183050"/>
    </source>
</evidence>
<feature type="transmembrane region" description="Helical" evidence="1">
    <location>
        <begin position="12"/>
        <end position="34"/>
    </location>
</feature>
<evidence type="ECO:0000313" key="2">
    <source>
        <dbReference type="EMBL" id="API56960.1"/>
    </source>
</evidence>